<evidence type="ECO:0000313" key="2">
    <source>
        <dbReference type="Proteomes" id="UP000307720"/>
    </source>
</evidence>
<comment type="caution">
    <text evidence="1">The sequence shown here is derived from an EMBL/GenBank/DDBJ whole genome shotgun (WGS) entry which is preliminary data.</text>
</comment>
<accession>A0AC61QV61</accession>
<evidence type="ECO:0000313" key="1">
    <source>
        <dbReference type="EMBL" id="TGX96334.1"/>
    </source>
</evidence>
<proteinExistence type="predicted"/>
<dbReference type="EMBL" id="SRZB01000068">
    <property type="protein sequence ID" value="TGX96334.1"/>
    <property type="molecule type" value="Genomic_DNA"/>
</dbReference>
<gene>
    <name evidence="1" type="ORF">E5357_16465</name>
</gene>
<organism evidence="1 2">
    <name type="scientific">Hominisplanchenecus murintestinalis</name>
    <dbReference type="NCBI Taxonomy" id="2941517"/>
    <lineage>
        <taxon>Bacteria</taxon>
        <taxon>Bacillati</taxon>
        <taxon>Bacillota</taxon>
        <taxon>Clostridia</taxon>
        <taxon>Lachnospirales</taxon>
        <taxon>Lachnospiraceae</taxon>
        <taxon>Hominisplanchenecus</taxon>
    </lineage>
</organism>
<name>A0AC61QV61_9FIRM</name>
<reference evidence="1" key="1">
    <citation type="submission" date="2019-04" db="EMBL/GenBank/DDBJ databases">
        <title>Microbes associate with the intestines of laboratory mice.</title>
        <authorList>
            <person name="Navarre W."/>
            <person name="Wong E."/>
            <person name="Huang K."/>
            <person name="Tropini C."/>
            <person name="Ng K."/>
            <person name="Yu B."/>
        </authorList>
    </citation>
    <scope>NUCLEOTIDE SEQUENCE</scope>
    <source>
        <strain evidence="1">NM72_1-8</strain>
    </source>
</reference>
<dbReference type="Proteomes" id="UP000307720">
    <property type="component" value="Unassembled WGS sequence"/>
</dbReference>
<protein>
    <submittedName>
        <fullName evidence="1">Uncharacterized protein</fullName>
    </submittedName>
</protein>
<keyword evidence="2" id="KW-1185">Reference proteome</keyword>
<sequence length="208" mass="24156">MIAEIHHKVFSNLEDELTGNFFGIMRYIPFQRGLKQIYMKYIHSLDESVHGLIRSIQTNDFDIEFWKRSELGYGEIDAYMELDGVGIGIEVKYQSGLSGENQLEREVSMLSEWCKSEEKILILVAVESDAREIYQRNYRKECFADVHLAYITWQDILSGLDEIKTVNQFEDLMVEDLKGLLREKGFMSFEGFRDNGLIIDGGAFYDFG</sequence>